<keyword evidence="1" id="KW-0812">Transmembrane</keyword>
<name>A0A1H9RID4_9PSEU</name>
<dbReference type="OrthoDB" id="3709268at2"/>
<evidence type="ECO:0000256" key="1">
    <source>
        <dbReference type="SAM" id="Phobius"/>
    </source>
</evidence>
<dbReference type="AlphaFoldDB" id="A0A1H9RID4"/>
<accession>A0A1H9RID4</accession>
<dbReference type="RefSeq" id="WP_089955651.1">
    <property type="nucleotide sequence ID" value="NZ_FOFR01000014.1"/>
</dbReference>
<protein>
    <submittedName>
        <fullName evidence="2">Uncharacterized protein</fullName>
    </submittedName>
</protein>
<sequence>MNHSEQRQTERRLAVDDTVRLRANRRPVRLAVDLLGVLGIVAGAWTATFTLVFGGALVLMAGACLHATCRHRSRPC</sequence>
<reference evidence="3" key="1">
    <citation type="submission" date="2016-10" db="EMBL/GenBank/DDBJ databases">
        <authorList>
            <person name="Varghese N."/>
            <person name="Submissions S."/>
        </authorList>
    </citation>
    <scope>NUCLEOTIDE SEQUENCE [LARGE SCALE GENOMIC DNA]</scope>
    <source>
        <strain evidence="3">CGMCC 4.3525</strain>
    </source>
</reference>
<dbReference type="Proteomes" id="UP000199352">
    <property type="component" value="Unassembled WGS sequence"/>
</dbReference>
<keyword evidence="1" id="KW-1133">Transmembrane helix</keyword>
<feature type="transmembrane region" description="Helical" evidence="1">
    <location>
        <begin position="28"/>
        <end position="45"/>
    </location>
</feature>
<proteinExistence type="predicted"/>
<organism evidence="2 3">
    <name type="scientific">Lentzea xinjiangensis</name>
    <dbReference type="NCBI Taxonomy" id="402600"/>
    <lineage>
        <taxon>Bacteria</taxon>
        <taxon>Bacillati</taxon>
        <taxon>Actinomycetota</taxon>
        <taxon>Actinomycetes</taxon>
        <taxon>Pseudonocardiales</taxon>
        <taxon>Pseudonocardiaceae</taxon>
        <taxon>Lentzea</taxon>
    </lineage>
</organism>
<evidence type="ECO:0000313" key="2">
    <source>
        <dbReference type="EMBL" id="SER72408.1"/>
    </source>
</evidence>
<evidence type="ECO:0000313" key="3">
    <source>
        <dbReference type="Proteomes" id="UP000199352"/>
    </source>
</evidence>
<gene>
    <name evidence="2" type="ORF">SAMN05216188_114165</name>
</gene>
<dbReference type="EMBL" id="FOFR01000014">
    <property type="protein sequence ID" value="SER72408.1"/>
    <property type="molecule type" value="Genomic_DNA"/>
</dbReference>
<keyword evidence="1" id="KW-0472">Membrane</keyword>
<keyword evidence="3" id="KW-1185">Reference proteome</keyword>